<dbReference type="Pfam" id="PF00319">
    <property type="entry name" value="SRF-TF"/>
    <property type="match status" value="1"/>
</dbReference>
<feature type="region of interest" description="Disordered" evidence="6">
    <location>
        <begin position="356"/>
        <end position="465"/>
    </location>
</feature>
<sequence>MKKAYELSVLCDCEIALIIFNSTNKLFQYASTDMDKVLLKYTEYNEPHESRTNKDIIEALNRKEHKVGCESPDTETDQAYALTPRTEEKYQKINQEFDLMMQRNMLNNRGMPPVATYQNTTMPVSVPMHNSTYAELHAQQQAAQQHAAVAQQQQQAAAVAQQQQQQQQQAQNSAIPTSSGLIPPQPGGGCLSPRPSSTGQCLSPRPRSQGGMMDLSQNAAATNGYPHQSPPINVGQAKGSPPATSSVSRPSLRVVIPNSRGEVVSSASDVPVDPGDNRKVNLRTSNVPLATPVVALATPSMPGAPSFPSGIPSSFPSDFHLNSAAGLHGLSNFSGPELLTAGNWLGQGPLSAAVQTAGISQHQQQQGAHTSGNGPVLQVSLPGVSSHQMHHMSIKSEPISPPRDSVTPSNQTLRPPSTGHPGMPGGHISPNAISHSNSSSPIPKSSDFESPAAKRARVGGEAWAS</sequence>
<dbReference type="PANTHER" id="PTHR48019">
    <property type="entry name" value="SERUM RESPONSE FACTOR HOMOLOG"/>
    <property type="match status" value="1"/>
</dbReference>
<dbReference type="Proteomes" id="UP001209878">
    <property type="component" value="Unassembled WGS sequence"/>
</dbReference>
<dbReference type="GO" id="GO:0046983">
    <property type="term" value="F:protein dimerization activity"/>
    <property type="evidence" value="ECO:0007669"/>
    <property type="project" value="InterPro"/>
</dbReference>
<dbReference type="AlphaFoldDB" id="A0AAD9PF02"/>
<dbReference type="GO" id="GO:0005634">
    <property type="term" value="C:nucleus"/>
    <property type="evidence" value="ECO:0007669"/>
    <property type="project" value="UniProtKB-SubCell"/>
</dbReference>
<dbReference type="Pfam" id="PF12347">
    <property type="entry name" value="HJURP_C"/>
    <property type="match status" value="1"/>
</dbReference>
<keyword evidence="2" id="KW-0805">Transcription regulation</keyword>
<proteinExistence type="predicted"/>
<name>A0AAD9PF02_RIDPI</name>
<evidence type="ECO:0000256" key="1">
    <source>
        <dbReference type="ARBA" id="ARBA00004123"/>
    </source>
</evidence>
<organism evidence="8 9">
    <name type="scientific">Ridgeia piscesae</name>
    <name type="common">Tubeworm</name>
    <dbReference type="NCBI Taxonomy" id="27915"/>
    <lineage>
        <taxon>Eukaryota</taxon>
        <taxon>Metazoa</taxon>
        <taxon>Spiralia</taxon>
        <taxon>Lophotrochozoa</taxon>
        <taxon>Annelida</taxon>
        <taxon>Polychaeta</taxon>
        <taxon>Sedentaria</taxon>
        <taxon>Canalipalpata</taxon>
        <taxon>Sabellida</taxon>
        <taxon>Siboglinidae</taxon>
        <taxon>Ridgeia</taxon>
    </lineage>
</organism>
<dbReference type="SUPFAM" id="SSF55455">
    <property type="entry name" value="SRF-like"/>
    <property type="match status" value="1"/>
</dbReference>
<comment type="subcellular location">
    <subcellularLocation>
        <location evidence="1">Nucleus</location>
    </subcellularLocation>
</comment>
<dbReference type="GO" id="GO:0003677">
    <property type="term" value="F:DNA binding"/>
    <property type="evidence" value="ECO:0007669"/>
    <property type="project" value="UniProtKB-KW"/>
</dbReference>
<dbReference type="PROSITE" id="PS50066">
    <property type="entry name" value="MADS_BOX_2"/>
    <property type="match status" value="1"/>
</dbReference>
<reference evidence="8" key="1">
    <citation type="journal article" date="2023" name="Mol. Biol. Evol.">
        <title>Third-Generation Sequencing Reveals the Adaptive Role of the Epigenome in Three Deep-Sea Polychaetes.</title>
        <authorList>
            <person name="Perez M."/>
            <person name="Aroh O."/>
            <person name="Sun Y."/>
            <person name="Lan Y."/>
            <person name="Juniper S.K."/>
            <person name="Young C.R."/>
            <person name="Angers B."/>
            <person name="Qian P.Y."/>
        </authorList>
    </citation>
    <scope>NUCLEOTIDE SEQUENCE</scope>
    <source>
        <strain evidence="8">R07B-5</strain>
    </source>
</reference>
<dbReference type="InterPro" id="IPR022102">
    <property type="entry name" value="HJURP_C"/>
</dbReference>
<feature type="domain" description="MADS-box" evidence="7">
    <location>
        <begin position="1"/>
        <end position="33"/>
    </location>
</feature>
<comment type="caution">
    <text evidence="8">The sequence shown here is derived from an EMBL/GenBank/DDBJ whole genome shotgun (WGS) entry which is preliminary data.</text>
</comment>
<gene>
    <name evidence="8" type="ORF">NP493_10g08016</name>
</gene>
<dbReference type="InterPro" id="IPR036879">
    <property type="entry name" value="TF_MADSbox_sf"/>
</dbReference>
<evidence type="ECO:0000256" key="4">
    <source>
        <dbReference type="ARBA" id="ARBA00023163"/>
    </source>
</evidence>
<accession>A0AAD9PF02</accession>
<evidence type="ECO:0000259" key="7">
    <source>
        <dbReference type="PROSITE" id="PS50066"/>
    </source>
</evidence>
<dbReference type="EMBL" id="JAODUO010000011">
    <property type="protein sequence ID" value="KAK2193565.1"/>
    <property type="molecule type" value="Genomic_DNA"/>
</dbReference>
<feature type="compositionally biased region" description="Polar residues" evidence="6">
    <location>
        <begin position="356"/>
        <end position="373"/>
    </location>
</feature>
<dbReference type="Gene3D" id="3.40.1810.10">
    <property type="entry name" value="Transcription factor, MADS-box"/>
    <property type="match status" value="1"/>
</dbReference>
<feature type="compositionally biased region" description="Low complexity" evidence="6">
    <location>
        <begin position="427"/>
        <end position="445"/>
    </location>
</feature>
<protein>
    <recommendedName>
        <fullName evidence="7">MADS-box domain-containing protein</fullName>
    </recommendedName>
</protein>
<feature type="compositionally biased region" description="Polar residues" evidence="6">
    <location>
        <begin position="406"/>
        <end position="415"/>
    </location>
</feature>
<evidence type="ECO:0000256" key="2">
    <source>
        <dbReference type="ARBA" id="ARBA00023015"/>
    </source>
</evidence>
<dbReference type="InterPro" id="IPR002100">
    <property type="entry name" value="TF_MADSbox"/>
</dbReference>
<evidence type="ECO:0000256" key="6">
    <source>
        <dbReference type="SAM" id="MobiDB-lite"/>
    </source>
</evidence>
<keyword evidence="4" id="KW-0804">Transcription</keyword>
<evidence type="ECO:0000256" key="3">
    <source>
        <dbReference type="ARBA" id="ARBA00023125"/>
    </source>
</evidence>
<keyword evidence="5" id="KW-0539">Nucleus</keyword>
<keyword evidence="3" id="KW-0238">DNA-binding</keyword>
<feature type="region of interest" description="Disordered" evidence="6">
    <location>
        <begin position="167"/>
        <end position="250"/>
    </location>
</feature>
<evidence type="ECO:0000313" key="8">
    <source>
        <dbReference type="EMBL" id="KAK2193565.1"/>
    </source>
</evidence>
<evidence type="ECO:0000313" key="9">
    <source>
        <dbReference type="Proteomes" id="UP001209878"/>
    </source>
</evidence>
<evidence type="ECO:0000256" key="5">
    <source>
        <dbReference type="ARBA" id="ARBA00023242"/>
    </source>
</evidence>
<dbReference type="InterPro" id="IPR050142">
    <property type="entry name" value="MADS-box/MEF2_TF"/>
</dbReference>
<keyword evidence="9" id="KW-1185">Reference proteome</keyword>
<dbReference type="SMART" id="SM00432">
    <property type="entry name" value="MADS"/>
    <property type="match status" value="1"/>
</dbReference>